<dbReference type="InterPro" id="IPR043149">
    <property type="entry name" value="TagF_N"/>
</dbReference>
<evidence type="ECO:0000256" key="6">
    <source>
        <dbReference type="ARBA" id="ARBA00023136"/>
    </source>
</evidence>
<comment type="subcellular location">
    <subcellularLocation>
        <location evidence="1">Cell membrane</location>
        <topology evidence="1">Peripheral membrane protein</topology>
    </subcellularLocation>
</comment>
<dbReference type="InterPro" id="IPR001173">
    <property type="entry name" value="Glyco_trans_2-like"/>
</dbReference>
<comment type="caution">
    <text evidence="8">The sequence shown here is derived from an EMBL/GenBank/DDBJ whole genome shotgun (WGS) entry which is preliminary data.</text>
</comment>
<keyword evidence="6" id="KW-0472">Membrane</keyword>
<keyword evidence="5" id="KW-0777">Teichoic acid biosynthesis</keyword>
<dbReference type="PANTHER" id="PTHR37316:SF3">
    <property type="entry name" value="TEICHOIC ACID GLYCEROL-PHOSPHATE TRANSFERASE"/>
    <property type="match status" value="1"/>
</dbReference>
<keyword evidence="9" id="KW-1185">Reference proteome</keyword>
<dbReference type="InterPro" id="IPR051612">
    <property type="entry name" value="Teichoic_Acid_Biosynth"/>
</dbReference>
<accession>A0ABQ2IBI6</accession>
<name>A0ABQ2IBI6_9MICO</name>
<evidence type="ECO:0000313" key="8">
    <source>
        <dbReference type="EMBL" id="GGN04016.1"/>
    </source>
</evidence>
<keyword evidence="3" id="KW-1003">Cell membrane</keyword>
<keyword evidence="4" id="KW-0808">Transferase</keyword>
<dbReference type="RefSeq" id="WP_162181030.1">
    <property type="nucleotide sequence ID" value="NZ_BMNZ01000006.1"/>
</dbReference>
<dbReference type="SUPFAM" id="SSF53756">
    <property type="entry name" value="UDP-Glycosyltransferase/glycogen phosphorylase"/>
    <property type="match status" value="1"/>
</dbReference>
<proteinExistence type="inferred from homology"/>
<evidence type="ECO:0000256" key="1">
    <source>
        <dbReference type="ARBA" id="ARBA00004202"/>
    </source>
</evidence>
<evidence type="ECO:0000259" key="7">
    <source>
        <dbReference type="Pfam" id="PF00535"/>
    </source>
</evidence>
<dbReference type="InterPro" id="IPR043148">
    <property type="entry name" value="TagF_C"/>
</dbReference>
<dbReference type="SUPFAM" id="SSF53448">
    <property type="entry name" value="Nucleotide-diphospho-sugar transferases"/>
    <property type="match status" value="1"/>
</dbReference>
<evidence type="ECO:0000256" key="2">
    <source>
        <dbReference type="ARBA" id="ARBA00010488"/>
    </source>
</evidence>
<dbReference type="Pfam" id="PF00535">
    <property type="entry name" value="Glycos_transf_2"/>
    <property type="match status" value="1"/>
</dbReference>
<dbReference type="Gene3D" id="3.40.50.11820">
    <property type="match status" value="1"/>
</dbReference>
<evidence type="ECO:0000256" key="4">
    <source>
        <dbReference type="ARBA" id="ARBA00022679"/>
    </source>
</evidence>
<dbReference type="Gene3D" id="3.90.550.10">
    <property type="entry name" value="Spore Coat Polysaccharide Biosynthesis Protein SpsA, Chain A"/>
    <property type="match status" value="1"/>
</dbReference>
<dbReference type="Gene3D" id="3.40.50.12580">
    <property type="match status" value="1"/>
</dbReference>
<dbReference type="CDD" id="cd00761">
    <property type="entry name" value="Glyco_tranf_GTA_type"/>
    <property type="match status" value="1"/>
</dbReference>
<dbReference type="EMBL" id="BMNZ01000006">
    <property type="protein sequence ID" value="GGN04016.1"/>
    <property type="molecule type" value="Genomic_DNA"/>
</dbReference>
<dbReference type="InterPro" id="IPR007554">
    <property type="entry name" value="Glycerophosphate_synth"/>
</dbReference>
<dbReference type="Proteomes" id="UP000623461">
    <property type="component" value="Unassembled WGS sequence"/>
</dbReference>
<evidence type="ECO:0000313" key="9">
    <source>
        <dbReference type="Proteomes" id="UP000623461"/>
    </source>
</evidence>
<organism evidence="8 9">
    <name type="scientific">Terrabacter tumescens</name>
    <dbReference type="NCBI Taxonomy" id="60443"/>
    <lineage>
        <taxon>Bacteria</taxon>
        <taxon>Bacillati</taxon>
        <taxon>Actinomycetota</taxon>
        <taxon>Actinomycetes</taxon>
        <taxon>Micrococcales</taxon>
        <taxon>Intrasporangiaceae</taxon>
        <taxon>Terrabacter</taxon>
    </lineage>
</organism>
<feature type="domain" description="Glycosyltransferase 2-like" evidence="7">
    <location>
        <begin position="8"/>
        <end position="172"/>
    </location>
</feature>
<dbReference type="InterPro" id="IPR029044">
    <property type="entry name" value="Nucleotide-diphossugar_trans"/>
</dbReference>
<comment type="similarity">
    <text evidence="2">Belongs to the CDP-glycerol glycerophosphotransferase family.</text>
</comment>
<sequence length="931" mass="106330">MSPQPLVSVVVIVYNDARRLPTAVRSVLRQSLRRLEVIIADDCSTDDTPAVAQSLVDSDPRVRYVRLPHNSGGCGAPRNAGIEMATADRVMFLDSDDRLERHACKNLLEALEDADADFSMGLVRREYMDTKRQTLWYPAFFRERKVIESIDEMPELIEEALSVNKLYRREFLDSHRIRFPEDIHYEDQVFTIQAYTMARRIAIIPENVYLWRIFPTAATKSISNQRHRLDNFRSRLEAHRRIDAYLDAIGLAHVQRTKDRKFLSHDMRLYLADVVAGDPATTREVLALAEPYLGGLARERFLELPKALGAAYGMALRGDLAGLRQTMLFDRFNIMAFTLAEENGRVSIEGDRASAEAAPGRDFSDELAEELCDVTTADWLRAPFGTYHHHHEVTSYSVRRRDIVLRGFTHDTLGKFAAHNDWSMRLVARRVGHAQAVTVPIEIEHHDSNRLEWRARIASDSGLFKFVMPVEWSLRMEVTLGRHKVQTHLLWPNSLAAATLPIHLVSRLVHGRPAELGPDVEGRARLSAAAQGETRRRALRALDRRVLARIDDRRRDKRPSDQLDHSTFFENLQHLPLDPSLVLFEANMGTIYGDSPKYVYERMRQLRPDLKSVWVLPKDTPPPHPDTRTVVRGSRQYLLALAQASYWVDNQTLPAYVRKRPGQRYLQTWHGIPLKRMGKDVLGWDLPERLPDRGIGAWDHLVVPNPYFAETFVPAFAYEGKQVRWGTPRNDVLVNGTLTREEARRLLDLPDDAKIVLYAPTFRESLRDKRSKVTLPFDVDGLLEALGPEYFLLLRPHYLNKIHVPGTARYRAIDASTVQDVNLLYIAADVLVTDYSSVMFDFALLGKPMIFHTFDYDEYLMTRGTYFDLRAEAPGPFTTTTDELVAALRSAESGTTEHAAAYDRFLERFCGMEDGHASERAVLALLEEMDA</sequence>
<dbReference type="Pfam" id="PF04464">
    <property type="entry name" value="Glyphos_transf"/>
    <property type="match status" value="1"/>
</dbReference>
<evidence type="ECO:0000256" key="3">
    <source>
        <dbReference type="ARBA" id="ARBA00022475"/>
    </source>
</evidence>
<protein>
    <recommendedName>
        <fullName evidence="7">Glycosyltransferase 2-like domain-containing protein</fullName>
    </recommendedName>
</protein>
<gene>
    <name evidence="8" type="ORF">GCM10009721_34270</name>
</gene>
<dbReference type="PANTHER" id="PTHR37316">
    <property type="entry name" value="TEICHOIC ACID GLYCEROL-PHOSPHATE PRIMASE"/>
    <property type="match status" value="1"/>
</dbReference>
<evidence type="ECO:0000256" key="5">
    <source>
        <dbReference type="ARBA" id="ARBA00022944"/>
    </source>
</evidence>
<reference evidence="9" key="1">
    <citation type="journal article" date="2019" name="Int. J. Syst. Evol. Microbiol.">
        <title>The Global Catalogue of Microorganisms (GCM) 10K type strain sequencing project: providing services to taxonomists for standard genome sequencing and annotation.</title>
        <authorList>
            <consortium name="The Broad Institute Genomics Platform"/>
            <consortium name="The Broad Institute Genome Sequencing Center for Infectious Disease"/>
            <person name="Wu L."/>
            <person name="Ma J."/>
        </authorList>
    </citation>
    <scope>NUCLEOTIDE SEQUENCE [LARGE SCALE GENOMIC DNA]</scope>
    <source>
        <strain evidence="9">JCM 1365</strain>
    </source>
</reference>